<protein>
    <recommendedName>
        <fullName evidence="4">C2H2-type domain-containing protein</fullName>
    </recommendedName>
</protein>
<reference evidence="5" key="1">
    <citation type="submission" date="2023-06" db="EMBL/GenBank/DDBJ databases">
        <title>Genome-scale phylogeny and comparative genomics of the fungal order Sordariales.</title>
        <authorList>
            <consortium name="Lawrence Berkeley National Laboratory"/>
            <person name="Hensen N."/>
            <person name="Bonometti L."/>
            <person name="Westerberg I."/>
            <person name="Brannstrom I.O."/>
            <person name="Guillou S."/>
            <person name="Cros-Aarteil S."/>
            <person name="Calhoun S."/>
            <person name="Haridas S."/>
            <person name="Kuo A."/>
            <person name="Mondo S."/>
            <person name="Pangilinan J."/>
            <person name="Riley R."/>
            <person name="Labutti K."/>
            <person name="Andreopoulos B."/>
            <person name="Lipzen A."/>
            <person name="Chen C."/>
            <person name="Yanf M."/>
            <person name="Daum C."/>
            <person name="Ng V."/>
            <person name="Clum A."/>
            <person name="Steindorff A."/>
            <person name="Ohm R."/>
            <person name="Martin F."/>
            <person name="Silar P."/>
            <person name="Natvig D."/>
            <person name="Lalanne C."/>
            <person name="Gautier V."/>
            <person name="Ament-Velasquez S.L."/>
            <person name="Kruys A."/>
            <person name="Hutchinson M.I."/>
            <person name="Powell A.J."/>
            <person name="Barry K."/>
            <person name="Miller A.N."/>
            <person name="Grigoriev I.V."/>
            <person name="Debuchy R."/>
            <person name="Gladieux P."/>
            <person name="Thoren M.H."/>
            <person name="Johannesson H."/>
        </authorList>
    </citation>
    <scope>NUCLEOTIDE SEQUENCE</scope>
    <source>
        <strain evidence="5">PSN4</strain>
    </source>
</reference>
<dbReference type="Proteomes" id="UP001239445">
    <property type="component" value="Unassembled WGS sequence"/>
</dbReference>
<name>A0AAJ0B972_9PEZI</name>
<feature type="compositionally biased region" description="Polar residues" evidence="3">
    <location>
        <begin position="132"/>
        <end position="142"/>
    </location>
</feature>
<organism evidence="5 6">
    <name type="scientific">Echria macrotheca</name>
    <dbReference type="NCBI Taxonomy" id="438768"/>
    <lineage>
        <taxon>Eukaryota</taxon>
        <taxon>Fungi</taxon>
        <taxon>Dikarya</taxon>
        <taxon>Ascomycota</taxon>
        <taxon>Pezizomycotina</taxon>
        <taxon>Sordariomycetes</taxon>
        <taxon>Sordariomycetidae</taxon>
        <taxon>Sordariales</taxon>
        <taxon>Schizotheciaceae</taxon>
        <taxon>Echria</taxon>
    </lineage>
</organism>
<feature type="region of interest" description="Disordered" evidence="3">
    <location>
        <begin position="685"/>
        <end position="736"/>
    </location>
</feature>
<feature type="region of interest" description="Disordered" evidence="3">
    <location>
        <begin position="749"/>
        <end position="794"/>
    </location>
</feature>
<evidence type="ECO:0000259" key="4">
    <source>
        <dbReference type="PROSITE" id="PS50157"/>
    </source>
</evidence>
<evidence type="ECO:0000256" key="3">
    <source>
        <dbReference type="SAM" id="MobiDB-lite"/>
    </source>
</evidence>
<feature type="domain" description="C2H2-type" evidence="4">
    <location>
        <begin position="16"/>
        <end position="43"/>
    </location>
</feature>
<dbReference type="PROSITE" id="PS00028">
    <property type="entry name" value="ZINC_FINGER_C2H2_1"/>
    <property type="match status" value="1"/>
</dbReference>
<keyword evidence="2" id="KW-0175">Coiled coil</keyword>
<feature type="compositionally biased region" description="Polar residues" evidence="3">
    <location>
        <begin position="300"/>
        <end position="312"/>
    </location>
</feature>
<keyword evidence="1" id="KW-0479">Metal-binding</keyword>
<evidence type="ECO:0000313" key="6">
    <source>
        <dbReference type="Proteomes" id="UP001239445"/>
    </source>
</evidence>
<comment type="caution">
    <text evidence="5">The sequence shown here is derived from an EMBL/GenBank/DDBJ whole genome shotgun (WGS) entry which is preliminary data.</text>
</comment>
<dbReference type="PROSITE" id="PS50157">
    <property type="entry name" value="ZINC_FINGER_C2H2_2"/>
    <property type="match status" value="1"/>
</dbReference>
<dbReference type="GO" id="GO:0008270">
    <property type="term" value="F:zinc ion binding"/>
    <property type="evidence" value="ECO:0007669"/>
    <property type="project" value="UniProtKB-KW"/>
</dbReference>
<dbReference type="SMART" id="SM00355">
    <property type="entry name" value="ZnF_C2H2"/>
    <property type="match status" value="3"/>
</dbReference>
<feature type="compositionally biased region" description="Low complexity" evidence="3">
    <location>
        <begin position="651"/>
        <end position="667"/>
    </location>
</feature>
<feature type="region of interest" description="Disordered" evidence="3">
    <location>
        <begin position="645"/>
        <end position="673"/>
    </location>
</feature>
<evidence type="ECO:0000256" key="2">
    <source>
        <dbReference type="SAM" id="Coils"/>
    </source>
</evidence>
<evidence type="ECO:0000313" key="5">
    <source>
        <dbReference type="EMBL" id="KAK1751686.1"/>
    </source>
</evidence>
<dbReference type="EMBL" id="MU839841">
    <property type="protein sequence ID" value="KAK1751686.1"/>
    <property type="molecule type" value="Genomic_DNA"/>
</dbReference>
<feature type="region of interest" description="Disordered" evidence="3">
    <location>
        <begin position="268"/>
        <end position="361"/>
    </location>
</feature>
<dbReference type="AlphaFoldDB" id="A0AAJ0B972"/>
<feature type="coiled-coil region" evidence="2">
    <location>
        <begin position="556"/>
        <end position="583"/>
    </location>
</feature>
<keyword evidence="6" id="KW-1185">Reference proteome</keyword>
<gene>
    <name evidence="5" type="ORF">QBC47DRAFT_74035</name>
</gene>
<feature type="region of interest" description="Disordered" evidence="3">
    <location>
        <begin position="110"/>
        <end position="147"/>
    </location>
</feature>
<keyword evidence="1" id="KW-0862">Zinc</keyword>
<dbReference type="InterPro" id="IPR013087">
    <property type="entry name" value="Znf_C2H2_type"/>
</dbReference>
<sequence length="812" mass="89813">MASTGAETGVPTATPQICSHCRKSFPRLCDLNKHAKSHSRPFKCSFISCKYHHHGWPTAKELERHVNDKHSLAPRTYACAFASCSYESKRESNCKQHMEKKHGWEYVRSKSNGKKLPTRDTITPRATGPISKPQQFPSNAQNPPLGETLSPRSPLVHPFDSDFILYPDHAEHPIVVDQTDEELNRGFVDPEDESQVFIPWNSPATRMLKNQSVLDDFTETYNRGLEKPIGHPDAFIDPTLQHYGSDSVAGWQRIGGNRLSAIDTLVKTEPPNMGMDKFSWNGGSDTGSAPADSPSDHRNPSTAYSSQFTTPHSGAVDFTGAPAHPGQMGWNQPGSRRRGSDEQDQRPEKKLKSSPIEEFTDNNMPDIFRFAHPRIYSDRDQKEKYSPCHSSHRDISTLVRHLGRPAHRLTVTKEAISSFDIEDDDYPHPRIGICRRCWKQFPQRQVFEQHASGPCDKVSKGKREKWQILHDSFTPLVAPTPMEVTSAHPGRYETTAREESVSSPTCQPNLFPADMEGPAWTSALPTAPPSAGGYLGSGSAAPASVLGEGLVPAHEYERLQKERNDLERRNRQLERILAEQRVARLSSAAPQDLGHSLTTGRGLGGDLQIADTSDRTNLVLHMGSQPEEVDIEGLMNEPMNEAQDNLARQDSGLSSSSRSTIHHVTTSPPQRLVEFEGDTAKGHAIETATPNRKPPASIPDSGYSSTGHHRHGSFGDVSHMPGAPHRRGHQRNTSSISSVGYAAGKPLEAGEPATMLSGPHMSWTPTLHEHTSAPAQSTVQEQPHDTFLPGQGPAPEMHEYFSSDEFLNMFDR</sequence>
<keyword evidence="1" id="KW-0863">Zinc-finger</keyword>
<feature type="compositionally biased region" description="Basic and acidic residues" evidence="3">
    <location>
        <begin position="338"/>
        <end position="351"/>
    </location>
</feature>
<accession>A0AAJ0B972</accession>
<evidence type="ECO:0000256" key="1">
    <source>
        <dbReference type="PROSITE-ProRule" id="PRU00042"/>
    </source>
</evidence>
<proteinExistence type="predicted"/>